<feature type="transmembrane region" description="Helical" evidence="2">
    <location>
        <begin position="24"/>
        <end position="43"/>
    </location>
</feature>
<proteinExistence type="predicted"/>
<dbReference type="EMBL" id="SDKK01000020">
    <property type="protein sequence ID" value="TYC54428.1"/>
    <property type="molecule type" value="Genomic_DNA"/>
</dbReference>
<comment type="caution">
    <text evidence="3">The sequence shown here is derived from an EMBL/GenBank/DDBJ whole genome shotgun (WGS) entry which is preliminary data.</text>
</comment>
<dbReference type="AlphaFoldDB" id="A0A6C2CKL6"/>
<dbReference type="Proteomes" id="UP000389128">
    <property type="component" value="Unassembled WGS sequence"/>
</dbReference>
<organism evidence="3 4">
    <name type="scientific">Zoogloea oleivorans</name>
    <dbReference type="NCBI Taxonomy" id="1552750"/>
    <lineage>
        <taxon>Bacteria</taxon>
        <taxon>Pseudomonadati</taxon>
        <taxon>Pseudomonadota</taxon>
        <taxon>Betaproteobacteria</taxon>
        <taxon>Rhodocyclales</taxon>
        <taxon>Zoogloeaceae</taxon>
        <taxon>Zoogloea</taxon>
    </lineage>
</organism>
<keyword evidence="2" id="KW-1133">Transmembrane helix</keyword>
<protein>
    <submittedName>
        <fullName evidence="3">Uncharacterized protein</fullName>
    </submittedName>
</protein>
<accession>A0A6C2CKL6</accession>
<keyword evidence="2" id="KW-0472">Membrane</keyword>
<keyword evidence="2" id="KW-0812">Transmembrane</keyword>
<reference evidence="3 4" key="1">
    <citation type="submission" date="2019-01" db="EMBL/GenBank/DDBJ databases">
        <title>Zoogloea oleivorans genome sequencing and assembly.</title>
        <authorList>
            <person name="Tancsics A."/>
            <person name="Farkas M."/>
            <person name="Kriszt B."/>
            <person name="Maroti G."/>
            <person name="Horvath B."/>
        </authorList>
    </citation>
    <scope>NUCLEOTIDE SEQUENCE [LARGE SCALE GENOMIC DNA]</scope>
    <source>
        <strain evidence="3 4">Buc</strain>
    </source>
</reference>
<evidence type="ECO:0000256" key="1">
    <source>
        <dbReference type="SAM" id="MobiDB-lite"/>
    </source>
</evidence>
<sequence>MVSGVADAGISTAAPLESGGGETWLGISPTVYLLFLLLADVLAPWPLLPRIMVLTVLVVAVMTWLVAPRLTRLLKPWLYPSSSLR</sequence>
<feature type="region of interest" description="Disordered" evidence="1">
    <location>
        <begin position="1"/>
        <end position="21"/>
    </location>
</feature>
<evidence type="ECO:0000256" key="2">
    <source>
        <dbReference type="SAM" id="Phobius"/>
    </source>
</evidence>
<evidence type="ECO:0000313" key="4">
    <source>
        <dbReference type="Proteomes" id="UP000389128"/>
    </source>
</evidence>
<evidence type="ECO:0000313" key="3">
    <source>
        <dbReference type="EMBL" id="TYC54428.1"/>
    </source>
</evidence>
<feature type="transmembrane region" description="Helical" evidence="2">
    <location>
        <begin position="50"/>
        <end position="67"/>
    </location>
</feature>
<gene>
    <name evidence="3" type="ORF">ETQ85_18880</name>
</gene>
<name>A0A6C2CKL6_9RHOO</name>
<dbReference type="RefSeq" id="WP_148580637.1">
    <property type="nucleotide sequence ID" value="NZ_SDKK01000020.1"/>
</dbReference>
<keyword evidence="4" id="KW-1185">Reference proteome</keyword>